<evidence type="ECO:0000256" key="1">
    <source>
        <dbReference type="SAM" id="Phobius"/>
    </source>
</evidence>
<sequence length="184" mass="20385">MGIFSDEKYRPSESRILATALTFSAGFIDAYTYIQRGHTLSAGQTGNVIFFASAFADHNIAGMLNRATTFIAFTLGLLLVGLFHKYVKSNYWRVFCLFPILFICLGVGFVPKNVPNYYVVPVIAFGLAVQNASFSKIEGMGYNNAFTTGNLKKSVVAWSAYFFGEDKSQHNAAVNYMFLVIALF</sequence>
<evidence type="ECO:0000313" key="3">
    <source>
        <dbReference type="Proteomes" id="UP000030761"/>
    </source>
</evidence>
<evidence type="ECO:0000313" key="2">
    <source>
        <dbReference type="EMBL" id="KFL97598.1"/>
    </source>
</evidence>
<name>A0AB34P1C6_LACGS</name>
<dbReference type="EMBL" id="KN050674">
    <property type="protein sequence ID" value="KFL97598.1"/>
    <property type="molecule type" value="Genomic_DNA"/>
</dbReference>
<accession>A0AB34P1C6</accession>
<keyword evidence="1" id="KW-1133">Transmembrane helix</keyword>
<dbReference type="Proteomes" id="UP000030761">
    <property type="component" value="Unassembled WGS sequence"/>
</dbReference>
<protein>
    <submittedName>
        <fullName evidence="2">Integral membrane protein</fullName>
    </submittedName>
</protein>
<reference evidence="2 3" key="1">
    <citation type="submission" date="2010-03" db="EMBL/GenBank/DDBJ databases">
        <title>The Genome Sequence of Lactobacillus gasseri strain SV-16A-US.</title>
        <authorList>
            <consortium name="The Broad Institute Genome Sequencing Platform"/>
            <person name="Ward D."/>
            <person name="Earl A."/>
            <person name="Feldgarden M."/>
            <person name="Gevers D."/>
            <person name="Young S.K."/>
            <person name="Zeng Q."/>
            <person name="Koehrsen M."/>
            <person name="Alvarado L."/>
            <person name="Berlin A."/>
            <person name="Bochicchio J."/>
            <person name="Borenstein D."/>
            <person name="Chapman S.B."/>
            <person name="Chen Z."/>
            <person name="Engels R."/>
            <person name="Freedman E."/>
            <person name="Gellesch M."/>
            <person name="Goldberg J."/>
            <person name="Griggs A."/>
            <person name="Gujja S."/>
            <person name="Heilman E."/>
            <person name="Heiman D."/>
            <person name="Hepburn T."/>
            <person name="Howarth C."/>
            <person name="Jen D."/>
            <person name="Larson L."/>
            <person name="Mehta T."/>
            <person name="Park D."/>
            <person name="Pearson M."/>
            <person name="Roberts A."/>
            <person name="Saif S."/>
            <person name="Shea T."/>
            <person name="Shenoy N."/>
            <person name="Sisk P."/>
            <person name="Stolte C."/>
            <person name="Sykes S."/>
            <person name="Thomson T."/>
            <person name="Walk T."/>
            <person name="White J."/>
            <person name="Yandava C."/>
            <person name="Liu Y."/>
            <person name="Xu Q."/>
            <person name="Haas B."/>
            <person name="Nusbaum C."/>
            <person name="Birren B."/>
        </authorList>
    </citation>
    <scope>NUCLEOTIDE SEQUENCE [LARGE SCALE GENOMIC DNA]</scope>
    <source>
        <strain evidence="2 3">SV-16A-US</strain>
    </source>
</reference>
<organism evidence="2 3">
    <name type="scientific">Lactobacillus gasseri SV-16A-US</name>
    <dbReference type="NCBI Taxonomy" id="575604"/>
    <lineage>
        <taxon>Bacteria</taxon>
        <taxon>Bacillati</taxon>
        <taxon>Bacillota</taxon>
        <taxon>Bacilli</taxon>
        <taxon>Lactobacillales</taxon>
        <taxon>Lactobacillaceae</taxon>
        <taxon>Lactobacillus</taxon>
    </lineage>
</organism>
<feature type="transmembrane region" description="Helical" evidence="1">
    <location>
        <begin position="91"/>
        <end position="110"/>
    </location>
</feature>
<proteinExistence type="predicted"/>
<dbReference type="InterPro" id="IPR010699">
    <property type="entry name" value="DUF1275"/>
</dbReference>
<feature type="transmembrane region" description="Helical" evidence="1">
    <location>
        <begin position="67"/>
        <end position="84"/>
    </location>
</feature>
<dbReference type="Pfam" id="PF06912">
    <property type="entry name" value="DUF1275"/>
    <property type="match status" value="1"/>
</dbReference>
<dbReference type="AlphaFoldDB" id="A0AB34P1C6"/>
<gene>
    <name evidence="2" type="ORF">HMPREF5175_00437</name>
</gene>
<dbReference type="PANTHER" id="PTHR37314:SF4">
    <property type="entry name" value="UPF0700 TRANSMEMBRANE PROTEIN YOAK"/>
    <property type="match status" value="1"/>
</dbReference>
<dbReference type="PANTHER" id="PTHR37314">
    <property type="entry name" value="SLR0142 PROTEIN"/>
    <property type="match status" value="1"/>
</dbReference>
<keyword evidence="1" id="KW-0812">Transmembrane</keyword>
<keyword evidence="1" id="KW-0472">Membrane</keyword>